<dbReference type="PANTHER" id="PTHR42853:SF3">
    <property type="entry name" value="ACETYL-COENZYME A CARBOXYLASE CARBOXYL TRANSFERASE SUBUNIT ALPHA, CHLOROPLASTIC"/>
    <property type="match status" value="1"/>
</dbReference>
<dbReference type="PANTHER" id="PTHR42853">
    <property type="entry name" value="ACETYL-COENZYME A CARBOXYLASE CARBOXYL TRANSFERASE SUBUNIT ALPHA"/>
    <property type="match status" value="1"/>
</dbReference>
<comment type="cofactor">
    <cofactor evidence="17">
        <name>Zn(2+)</name>
        <dbReference type="ChEBI" id="CHEBI:29105"/>
    </cofactor>
    <text evidence="17">Binds 1 zinc ion per subunit.</text>
</comment>
<dbReference type="GO" id="GO:0008270">
    <property type="term" value="F:zinc ion binding"/>
    <property type="evidence" value="ECO:0007669"/>
    <property type="project" value="UniProtKB-UniRule"/>
</dbReference>
<evidence type="ECO:0000256" key="12">
    <source>
        <dbReference type="ARBA" id="ARBA00023098"/>
    </source>
</evidence>
<dbReference type="InterPro" id="IPR000438">
    <property type="entry name" value="Acetyl_CoA_COase_Trfase_b_su"/>
</dbReference>
<dbReference type="GO" id="GO:0005524">
    <property type="term" value="F:ATP binding"/>
    <property type="evidence" value="ECO:0007669"/>
    <property type="project" value="UniProtKB-KW"/>
</dbReference>
<evidence type="ECO:0000256" key="14">
    <source>
        <dbReference type="ARBA" id="ARBA00025280"/>
    </source>
</evidence>
<dbReference type="NCBIfam" id="TIGR00515">
    <property type="entry name" value="accD"/>
    <property type="match status" value="1"/>
</dbReference>
<evidence type="ECO:0000256" key="11">
    <source>
        <dbReference type="ARBA" id="ARBA00022840"/>
    </source>
</evidence>
<evidence type="ECO:0000256" key="3">
    <source>
        <dbReference type="ARBA" id="ARBA00006276"/>
    </source>
</evidence>
<evidence type="ECO:0000256" key="8">
    <source>
        <dbReference type="ARBA" id="ARBA00022679"/>
    </source>
</evidence>
<keyword evidence="10 16" id="KW-0276">Fatty acid metabolism</keyword>
<evidence type="ECO:0000256" key="17">
    <source>
        <dbReference type="HAMAP-Rule" id="MF_01395"/>
    </source>
</evidence>
<dbReference type="InterPro" id="IPR011763">
    <property type="entry name" value="COA_CT_C"/>
</dbReference>
<evidence type="ECO:0000256" key="10">
    <source>
        <dbReference type="ARBA" id="ARBA00022832"/>
    </source>
</evidence>
<comment type="catalytic activity">
    <reaction evidence="15 16">
        <text>N(6)-carboxybiotinyl-L-lysyl-[protein] + acetyl-CoA = N(6)-biotinyl-L-lysyl-[protein] + malonyl-CoA</text>
        <dbReference type="Rhea" id="RHEA:54728"/>
        <dbReference type="Rhea" id="RHEA-COMP:10505"/>
        <dbReference type="Rhea" id="RHEA-COMP:10506"/>
        <dbReference type="ChEBI" id="CHEBI:57288"/>
        <dbReference type="ChEBI" id="CHEBI:57384"/>
        <dbReference type="ChEBI" id="CHEBI:83144"/>
        <dbReference type="ChEBI" id="CHEBI:83145"/>
        <dbReference type="EC" id="2.1.3.15"/>
    </reaction>
</comment>
<evidence type="ECO:0000256" key="13">
    <source>
        <dbReference type="ARBA" id="ARBA00023160"/>
    </source>
</evidence>
<feature type="zinc finger region" description="C4-type" evidence="17">
    <location>
        <begin position="32"/>
        <end position="54"/>
    </location>
</feature>
<evidence type="ECO:0000256" key="9">
    <source>
        <dbReference type="ARBA" id="ARBA00022741"/>
    </source>
</evidence>
<evidence type="ECO:0000256" key="4">
    <source>
        <dbReference type="ARBA" id="ARBA00010284"/>
    </source>
</evidence>
<reference evidence="21" key="1">
    <citation type="submission" date="2016-10" db="EMBL/GenBank/DDBJ databases">
        <authorList>
            <person name="Varghese N."/>
            <person name="Submissions S."/>
        </authorList>
    </citation>
    <scope>NUCLEOTIDE SEQUENCE [LARGE SCALE GENOMIC DNA]</scope>
    <source>
        <strain evidence="21">DSM 22619</strain>
    </source>
</reference>
<proteinExistence type="inferred from homology"/>
<accession>A0A1G6I8P7</accession>
<comment type="similarity">
    <text evidence="16">Belongs to the AccA family.</text>
</comment>
<evidence type="ECO:0000256" key="15">
    <source>
        <dbReference type="ARBA" id="ARBA00049152"/>
    </source>
</evidence>
<comment type="similarity">
    <text evidence="4">In the N-terminal section; belongs to the AccD/PCCB family.</text>
</comment>
<feature type="binding site" evidence="17">
    <location>
        <position position="35"/>
    </location>
    <ligand>
        <name>Zn(2+)</name>
        <dbReference type="ChEBI" id="CHEBI:29105"/>
    </ligand>
</feature>
<keyword evidence="17" id="KW-0862">Zinc</keyword>
<dbReference type="PROSITE" id="PS50980">
    <property type="entry name" value="COA_CT_NTER"/>
    <property type="match status" value="1"/>
</dbReference>
<keyword evidence="13 16" id="KW-0275">Fatty acid biosynthesis</keyword>
<gene>
    <name evidence="16" type="primary">accA</name>
    <name evidence="17" type="synonym">accD</name>
    <name evidence="20" type="ORF">SAMN04487824_10252</name>
</gene>
<keyword evidence="11 16" id="KW-0067">ATP-binding</keyword>
<evidence type="ECO:0000259" key="18">
    <source>
        <dbReference type="PROSITE" id="PS50980"/>
    </source>
</evidence>
<dbReference type="InterPro" id="IPR011762">
    <property type="entry name" value="COA_CT_N"/>
</dbReference>
<evidence type="ECO:0000256" key="16">
    <source>
        <dbReference type="HAMAP-Rule" id="MF_00823"/>
    </source>
</evidence>
<comment type="pathway">
    <text evidence="2 16">Lipid metabolism; malonyl-CoA biosynthesis; malonyl-CoA from acetyl-CoA: step 1/1.</text>
</comment>
<dbReference type="NCBIfam" id="NF041504">
    <property type="entry name" value="AccA_sub"/>
    <property type="match status" value="1"/>
</dbReference>
<dbReference type="Gene3D" id="3.90.226.10">
    <property type="entry name" value="2-enoyl-CoA Hydratase, Chain A, domain 1"/>
    <property type="match status" value="2"/>
</dbReference>
<dbReference type="PRINTS" id="PR01069">
    <property type="entry name" value="ACCCTRFRASEA"/>
</dbReference>
<keyword evidence="8 16" id="KW-0808">Transferase</keyword>
<dbReference type="GO" id="GO:2001295">
    <property type="term" value="P:malonyl-CoA biosynthetic process"/>
    <property type="evidence" value="ECO:0007669"/>
    <property type="project" value="UniProtKB-UniRule"/>
</dbReference>
<evidence type="ECO:0000256" key="2">
    <source>
        <dbReference type="ARBA" id="ARBA00004956"/>
    </source>
</evidence>
<dbReference type="AlphaFoldDB" id="A0A1G6I8P7"/>
<keyword evidence="7 16" id="KW-0444">Lipid biosynthesis</keyword>
<dbReference type="HAMAP" id="MF_00823">
    <property type="entry name" value="AcetylCoA_CT_alpha"/>
    <property type="match status" value="1"/>
</dbReference>
<comment type="subcellular location">
    <subcellularLocation>
        <location evidence="1 16">Cytoplasm</location>
    </subcellularLocation>
</comment>
<comment type="similarity">
    <text evidence="17">Belongs to the AccD/PCCB family.</text>
</comment>
<evidence type="ECO:0000256" key="1">
    <source>
        <dbReference type="ARBA" id="ARBA00004496"/>
    </source>
</evidence>
<evidence type="ECO:0000313" key="21">
    <source>
        <dbReference type="Proteomes" id="UP000198528"/>
    </source>
</evidence>
<evidence type="ECO:0000256" key="5">
    <source>
        <dbReference type="ARBA" id="ARBA00011664"/>
    </source>
</evidence>
<dbReference type="GO" id="GO:0006633">
    <property type="term" value="P:fatty acid biosynthetic process"/>
    <property type="evidence" value="ECO:0007669"/>
    <property type="project" value="UniProtKB-KW"/>
</dbReference>
<dbReference type="GO" id="GO:0009317">
    <property type="term" value="C:acetyl-CoA carboxylase complex"/>
    <property type="evidence" value="ECO:0007669"/>
    <property type="project" value="InterPro"/>
</dbReference>
<keyword evidence="21" id="KW-1185">Reference proteome</keyword>
<dbReference type="Proteomes" id="UP000198528">
    <property type="component" value="Unassembled WGS sequence"/>
</dbReference>
<comment type="function">
    <text evidence="16">Component of the acetyl coenzyme A carboxylase (ACC) complex. First, biotin carboxylase catalyzes the carboxylation of biotin on its carrier protein (BCCP) and then the CO(2) group is transferred by the carboxyltransferase to acetyl-CoA to form malonyl-CoA.</text>
</comment>
<dbReference type="STRING" id="604330.SAMN04489857_0236"/>
<dbReference type="InterPro" id="IPR001095">
    <property type="entry name" value="Acetyl_CoA_COase_a_su"/>
</dbReference>
<comment type="function">
    <text evidence="14 17">Component of the acetyl coenzyme A carboxylase (ACC) complex. Biotin carboxylase (BC) catalyzes the carboxylation of biotin on its carrier protein (BCCP) and then the CO(2) group is transferred by the transcarboxylase to acetyl-CoA to form malonyl-CoA.</text>
</comment>
<dbReference type="GO" id="GO:0016743">
    <property type="term" value="F:carboxyl- or carbamoyltransferase activity"/>
    <property type="evidence" value="ECO:0007669"/>
    <property type="project" value="UniProtKB-UniRule"/>
</dbReference>
<dbReference type="UniPathway" id="UPA00655">
    <property type="reaction ID" value="UER00711"/>
</dbReference>
<feature type="domain" description="CoA carboxyltransferase C-terminal" evidence="19">
    <location>
        <begin position="312"/>
        <end position="553"/>
    </location>
</feature>
<comment type="subunit">
    <text evidence="16">Acetyl-CoA carboxylase is a heterohexamer composed of biotin carboxyl carrier protein (AccB), biotin carboxylase (AccC) and two subunits each of ACCase subunit alpha (AccA) and ACCase subunit beta (AccD).</text>
</comment>
<comment type="subunit">
    <text evidence="5">Acetyl-CoA carboxylase is a heterotetramer composed of biotin carboxyl carrier protein (AccB), biotin carboxylase (AccC) and two subunits of ACCase subunit beta/alpha.</text>
</comment>
<sequence>MSRRNDKSVNELEGPVTEVPVDVPERMVLVRCPHCRHVVEADALAKNLDVCPRCGHHLRLSARERIDLTVDDGSFAEWDADVAPRDVLSFPDYRQKLAAAHAKSHEREAVVTGEATIGGESCALFVMDSSFMMGSMGSAVGEKICRCFERATQRRLPVVGFTVSGGARMQEGVTSLMQMAKVTCAVRRHGEAGLLYLVVLTDPTTGGVTASFAMDADVCLAEPDALVAFAGPRVVEQTTHKRLPAGFQRAEFILEHGFADMVVERRDLPSTIAYLLFLHDRTAWGDPARAVPHCRAAFPEQPRWPRPHHEQRALDPERATPYDLVRRVRDTSRASVPTVAEQAFEGLVELHGDREFGDDPAIVGGIALLRGRPVTVICTDRGRNTKERVARNFGSPKPEGYRKALRLMRQAQKFGRPVVTLVDTSGAYPGMEAEERGQGAAIADDIMAMSGLAVPEVAVIMGEGGSGGALALATADRVLMLSDAVYSVVSPESCATILWKSQKRAAEAADALGITAKALMRLGIVDGEVDAEGLGTSEFAWRLAGRIHDELAELGAMGTDDLLAARYERFRKIGRYDA</sequence>
<dbReference type="EC" id="2.1.3.15" evidence="16"/>
<feature type="binding site" evidence="17">
    <location>
        <position position="54"/>
    </location>
    <ligand>
        <name>Zn(2+)</name>
        <dbReference type="ChEBI" id="CHEBI:29105"/>
    </ligand>
</feature>
<name>A0A1G6I8P7_9ACTN</name>
<evidence type="ECO:0000256" key="7">
    <source>
        <dbReference type="ARBA" id="ARBA00022516"/>
    </source>
</evidence>
<keyword evidence="17" id="KW-0863">Zinc-finger</keyword>
<dbReference type="EMBL" id="FMZL01000002">
    <property type="protein sequence ID" value="SDC02395.1"/>
    <property type="molecule type" value="Genomic_DNA"/>
</dbReference>
<dbReference type="RefSeq" id="WP_090844812.1">
    <property type="nucleotide sequence ID" value="NZ_FMZL01000002.1"/>
</dbReference>
<dbReference type="SUPFAM" id="SSF52096">
    <property type="entry name" value="ClpP/crotonase"/>
    <property type="match status" value="2"/>
</dbReference>
<keyword evidence="6 16" id="KW-0963">Cytoplasm</keyword>
<feature type="domain" description="CoA carboxyltransferase N-terminal" evidence="18">
    <location>
        <begin position="28"/>
        <end position="294"/>
    </location>
</feature>
<protein>
    <recommendedName>
        <fullName evidence="16 17">Multifunctional fusion protein</fullName>
    </recommendedName>
    <domain>
        <recommendedName>
            <fullName evidence="16">Acetyl-coenzyme A carboxylase carboxyl transferase subunit alpha</fullName>
            <shortName evidence="16">ACCase subunit alpha</shortName>
            <shortName evidence="16">Acetyl-CoA carboxylase carboxyltransferase subunit alpha</shortName>
            <ecNumber evidence="16">2.1.3.15</ecNumber>
        </recommendedName>
    </domain>
    <domain>
        <recommendedName>
            <fullName evidence="17">Acetyl-coenzyme A carboxylase carboxyl transferase subunit beta</fullName>
            <shortName evidence="17">ACCase subunit beta</shortName>
            <shortName evidence="17">Acetyl-CoA carboxylase carboxyltransferase subunit beta</shortName>
        </recommendedName>
    </domain>
</protein>
<organism evidence="20 21">
    <name type="scientific">Parafannyhessea umbonata</name>
    <dbReference type="NCBI Taxonomy" id="604330"/>
    <lineage>
        <taxon>Bacteria</taxon>
        <taxon>Bacillati</taxon>
        <taxon>Actinomycetota</taxon>
        <taxon>Coriobacteriia</taxon>
        <taxon>Coriobacteriales</taxon>
        <taxon>Atopobiaceae</taxon>
        <taxon>Parafannyhessea</taxon>
    </lineage>
</organism>
<evidence type="ECO:0000313" key="20">
    <source>
        <dbReference type="EMBL" id="SDC02395.1"/>
    </source>
</evidence>
<comment type="similarity">
    <text evidence="3">In the C-terminal section; belongs to the AccA family.</text>
</comment>
<feature type="binding site" evidence="17">
    <location>
        <position position="51"/>
    </location>
    <ligand>
        <name>Zn(2+)</name>
        <dbReference type="ChEBI" id="CHEBI:29105"/>
    </ligand>
</feature>
<dbReference type="Pfam" id="PF03255">
    <property type="entry name" value="ACCA"/>
    <property type="match status" value="1"/>
</dbReference>
<dbReference type="PROSITE" id="PS50989">
    <property type="entry name" value="COA_CT_CTER"/>
    <property type="match status" value="1"/>
</dbReference>
<keyword evidence="9 16" id="KW-0547">Nucleotide-binding</keyword>
<evidence type="ECO:0000259" key="19">
    <source>
        <dbReference type="PROSITE" id="PS50989"/>
    </source>
</evidence>
<dbReference type="GO" id="GO:0003989">
    <property type="term" value="F:acetyl-CoA carboxylase activity"/>
    <property type="evidence" value="ECO:0007669"/>
    <property type="project" value="InterPro"/>
</dbReference>
<feature type="binding site" evidence="17">
    <location>
        <position position="32"/>
    </location>
    <ligand>
        <name>Zn(2+)</name>
        <dbReference type="ChEBI" id="CHEBI:29105"/>
    </ligand>
</feature>
<keyword evidence="17" id="KW-0479">Metal-binding</keyword>
<keyword evidence="12 16" id="KW-0443">Lipid metabolism</keyword>
<evidence type="ECO:0000256" key="6">
    <source>
        <dbReference type="ARBA" id="ARBA00022490"/>
    </source>
</evidence>
<dbReference type="InterPro" id="IPR029045">
    <property type="entry name" value="ClpP/crotonase-like_dom_sf"/>
</dbReference>
<dbReference type="HAMAP" id="MF_01395">
    <property type="entry name" value="AcetylCoA_CT_beta"/>
    <property type="match status" value="1"/>
</dbReference>